<feature type="transmembrane region" description="Helical" evidence="6">
    <location>
        <begin position="44"/>
        <end position="67"/>
    </location>
</feature>
<feature type="transmembrane region" description="Helical" evidence="6">
    <location>
        <begin position="79"/>
        <end position="99"/>
    </location>
</feature>
<evidence type="ECO:0000259" key="8">
    <source>
        <dbReference type="Pfam" id="PF05140"/>
    </source>
</evidence>
<comment type="caution">
    <text evidence="9">The sequence shown here is derived from an EMBL/GenBank/DDBJ whole genome shotgun (WGS) entry which is preliminary data.</text>
</comment>
<feature type="transmembrane region" description="Helical" evidence="6">
    <location>
        <begin position="809"/>
        <end position="831"/>
    </location>
</feature>
<name>A0A6M0CKA0_9FLAO</name>
<evidence type="ECO:0000313" key="10">
    <source>
        <dbReference type="Proteomes" id="UP000474296"/>
    </source>
</evidence>
<organism evidence="9 10">
    <name type="scientific">Spongiivirga citrea</name>
    <dbReference type="NCBI Taxonomy" id="1481457"/>
    <lineage>
        <taxon>Bacteria</taxon>
        <taxon>Pseudomonadati</taxon>
        <taxon>Bacteroidota</taxon>
        <taxon>Flavobacteriia</taxon>
        <taxon>Flavobacteriales</taxon>
        <taxon>Flavobacteriaceae</taxon>
        <taxon>Spongiivirga</taxon>
    </lineage>
</organism>
<evidence type="ECO:0000256" key="1">
    <source>
        <dbReference type="ARBA" id="ARBA00004141"/>
    </source>
</evidence>
<evidence type="ECO:0000256" key="2">
    <source>
        <dbReference type="ARBA" id="ARBA00022692"/>
    </source>
</evidence>
<feature type="transmembrane region" description="Helical" evidence="6">
    <location>
        <begin position="1053"/>
        <end position="1073"/>
    </location>
</feature>
<feature type="transmembrane region" description="Helical" evidence="6">
    <location>
        <begin position="899"/>
        <end position="928"/>
    </location>
</feature>
<evidence type="ECO:0000256" key="6">
    <source>
        <dbReference type="SAM" id="Phobius"/>
    </source>
</evidence>
<feature type="transmembrane region" description="Helical" evidence="6">
    <location>
        <begin position="988"/>
        <end position="1006"/>
    </location>
</feature>
<feature type="domain" description="ResB-like" evidence="8">
    <location>
        <begin position="343"/>
        <end position="413"/>
    </location>
</feature>
<protein>
    <submittedName>
        <fullName evidence="9">Cytochrome C biogenesis protein</fullName>
    </submittedName>
</protein>
<evidence type="ECO:0000256" key="5">
    <source>
        <dbReference type="ARBA" id="ARBA00023136"/>
    </source>
</evidence>
<keyword evidence="2 6" id="KW-0812">Transmembrane</keyword>
<dbReference type="GO" id="GO:0005886">
    <property type="term" value="C:plasma membrane"/>
    <property type="evidence" value="ECO:0007669"/>
    <property type="project" value="TreeGrafter"/>
</dbReference>
<keyword evidence="3" id="KW-0201">Cytochrome c-type biogenesis</keyword>
<feature type="transmembrane region" description="Helical" evidence="6">
    <location>
        <begin position="467"/>
        <end position="483"/>
    </location>
</feature>
<dbReference type="InterPro" id="IPR002541">
    <property type="entry name" value="Cyt_c_assembly"/>
</dbReference>
<feature type="transmembrane region" description="Helical" evidence="6">
    <location>
        <begin position="778"/>
        <end position="797"/>
    </location>
</feature>
<feature type="transmembrane region" description="Helical" evidence="6">
    <location>
        <begin position="12"/>
        <end position="32"/>
    </location>
</feature>
<dbReference type="Proteomes" id="UP000474296">
    <property type="component" value="Unassembled WGS sequence"/>
</dbReference>
<dbReference type="PANTHER" id="PTHR30071:SF1">
    <property type="entry name" value="CYTOCHROME B_B6 PROTEIN-RELATED"/>
    <property type="match status" value="1"/>
</dbReference>
<evidence type="ECO:0000256" key="4">
    <source>
        <dbReference type="ARBA" id="ARBA00022989"/>
    </source>
</evidence>
<feature type="transmembrane region" description="Helical" evidence="6">
    <location>
        <begin position="949"/>
        <end position="968"/>
    </location>
</feature>
<dbReference type="PANTHER" id="PTHR30071">
    <property type="entry name" value="HEME EXPORTER PROTEIN C"/>
    <property type="match status" value="1"/>
</dbReference>
<feature type="transmembrane region" description="Helical" evidence="6">
    <location>
        <begin position="425"/>
        <end position="446"/>
    </location>
</feature>
<dbReference type="Pfam" id="PF05140">
    <property type="entry name" value="ResB"/>
    <property type="match status" value="1"/>
</dbReference>
<dbReference type="EMBL" id="JAABOQ010000002">
    <property type="protein sequence ID" value="NER16329.1"/>
    <property type="molecule type" value="Genomic_DNA"/>
</dbReference>
<dbReference type="AlphaFoldDB" id="A0A6M0CKA0"/>
<feature type="transmembrane region" description="Helical" evidence="6">
    <location>
        <begin position="843"/>
        <end position="859"/>
    </location>
</feature>
<feature type="domain" description="Cytochrome c assembly protein" evidence="7">
    <location>
        <begin position="837"/>
        <end position="1041"/>
    </location>
</feature>
<gene>
    <name evidence="9" type="ORF">GWK10_03865</name>
</gene>
<dbReference type="InterPro" id="IPR045062">
    <property type="entry name" value="Cyt_c_biogenesis_CcsA/CcmC"/>
</dbReference>
<dbReference type="GO" id="GO:0017004">
    <property type="term" value="P:cytochrome complex assembly"/>
    <property type="evidence" value="ECO:0007669"/>
    <property type="project" value="UniProtKB-KW"/>
</dbReference>
<dbReference type="Pfam" id="PF01578">
    <property type="entry name" value="Cytochrom_C_asm"/>
    <property type="match status" value="1"/>
</dbReference>
<evidence type="ECO:0000256" key="3">
    <source>
        <dbReference type="ARBA" id="ARBA00022748"/>
    </source>
</evidence>
<dbReference type="RefSeq" id="WP_164029605.1">
    <property type="nucleotide sequence ID" value="NZ_JAABOQ010000002.1"/>
</dbReference>
<evidence type="ECO:0000259" key="7">
    <source>
        <dbReference type="Pfam" id="PF01578"/>
    </source>
</evidence>
<dbReference type="InterPro" id="IPR007816">
    <property type="entry name" value="ResB-like_domain"/>
</dbReference>
<accession>A0A6M0CKA0</accession>
<comment type="subcellular location">
    <subcellularLocation>
        <location evidence="1">Membrane</location>
        <topology evidence="1">Multi-pass membrane protein</topology>
    </subcellularLocation>
</comment>
<keyword evidence="10" id="KW-1185">Reference proteome</keyword>
<reference evidence="9 10" key="1">
    <citation type="submission" date="2020-01" db="EMBL/GenBank/DDBJ databases">
        <title>Spongiivirga citrea KCTC 32990T.</title>
        <authorList>
            <person name="Wang G."/>
        </authorList>
    </citation>
    <scope>NUCLEOTIDE SEQUENCE [LARGE SCALE GENOMIC DNA]</scope>
    <source>
        <strain evidence="9 10">KCTC 32990</strain>
    </source>
</reference>
<feature type="transmembrane region" description="Helical" evidence="6">
    <location>
        <begin position="866"/>
        <end position="884"/>
    </location>
</feature>
<keyword evidence="5 6" id="KW-0472">Membrane</keyword>
<dbReference type="GO" id="GO:0020037">
    <property type="term" value="F:heme binding"/>
    <property type="evidence" value="ECO:0007669"/>
    <property type="project" value="InterPro"/>
</dbReference>
<sequence>MENAIAKVLFSTRLTAVLFIVFAIAMGLGTFVESWYSTETARAWIYNAWWFEAIMIFFVVNFLGNIFRYQLHKKEKWSILTIHLSFILILVGAFVTRYISYEGVMPIREGEASDYMLTEKTYATFFIDGDIDGKAMRKTLQEDVLLTPETSNNFKYDSDFNGVPFTIEMVDFIDGAEETLVEAETGKNYLKIVESSGGTRHDHFLEEGQVTSIHNILFALNNPTKGAINIDTTGEEYTIDSPFEGEFLRMRDQLKGNLVKDSIQPLQLRSLYTTAGMQFVIPNLLIKGVYDVVDVPENENKPDAIVVDITSGNEKKQLKVLGGKGFNQPPKQTMVNGLEFYATYGSLRKQLPFSLKLNDFIAEKYPGTEQSYSSFMSKVTVQDTESYDYDIYMNHVLDHGGYRFFQAQFDPDEKGTILSVSHDFWGTWITYIGYFLLYIGLLWVLFDRKARVADLNRMLAKIKEKKAALTLLFLFGLSFTVSAQEHGPNDGHDHSQEQEVRVENGNVVQEEKPADITAHNHFAKPDTKLTTEQLDSIIIANAVSKEHAAKFGKLVIQDLGGRMKPANTYSSEFLRKLSKKDEYKGLDANQVLISMVENPAIWYNIPLIKMKWENDSIRKIIGVESMENATFLDFFNEKGEYKLSPYLQDAYRAAVPNSFQKGFKDADQKLSLISSALDGEVLKLFPVPNSPNNKWVSYPELKEYSFKDKDSLIAYKVLPSYFFTLRDARKNNNYEESDQLLSIVKEYQKMRGAEVIPSEEKIEAEYLYNKYNIFQKLYRYYAVFGVLMFIFLIVYIFKESKGIKITYNVFKVGIVLLFVAHTAGLIARWYISGHAPWSDAYESILYVAWATMGIGLIFMRKSDMTVAASGFVTALLLWVAHQSWTDPAIANLQPVLDSYWLMIHVAVIVASYGPFTVGFILGTVSLLLMLLTNTKNKKKMDLNIKELTIINELALTVGLVMLTIGNFLGGQWANESWGRYWGWDPKETWALISIMIYAFVIHMRLVPGLRGRWLFNLMGIAAFGSIMMTYFGVNFYLSGLHSYASGEKIVTPSFVYYAVAGVAILGTASYFPYKKYYKKK</sequence>
<feature type="transmembrane region" description="Helical" evidence="6">
    <location>
        <begin position="1013"/>
        <end position="1033"/>
    </location>
</feature>
<keyword evidence="4 6" id="KW-1133">Transmembrane helix</keyword>
<proteinExistence type="predicted"/>
<evidence type="ECO:0000313" key="9">
    <source>
        <dbReference type="EMBL" id="NER16329.1"/>
    </source>
</evidence>